<feature type="compositionally biased region" description="Basic and acidic residues" evidence="1">
    <location>
        <begin position="304"/>
        <end position="353"/>
    </location>
</feature>
<dbReference type="Proteomes" id="UP000271162">
    <property type="component" value="Unassembled WGS sequence"/>
</dbReference>
<evidence type="ECO:0000256" key="1">
    <source>
        <dbReference type="SAM" id="MobiDB-lite"/>
    </source>
</evidence>
<keyword evidence="3" id="KW-1185">Reference proteome</keyword>
<dbReference type="STRING" id="27835.A0A0N4YZ98"/>
<evidence type="ECO:0000313" key="2">
    <source>
        <dbReference type="EMBL" id="VDL87495.1"/>
    </source>
</evidence>
<name>A0A0N4YZ98_NIPBR</name>
<evidence type="ECO:0000313" key="4">
    <source>
        <dbReference type="WBParaSite" id="NBR_0002257001-mRNA-1"/>
    </source>
</evidence>
<protein>
    <submittedName>
        <fullName evidence="4">Vicilin-like seed storage protein At2g18540</fullName>
    </submittedName>
</protein>
<dbReference type="WBParaSite" id="NBR_0002257001-mRNA-1">
    <property type="protein sequence ID" value="NBR_0002257001-mRNA-1"/>
    <property type="gene ID" value="NBR_0002257001"/>
</dbReference>
<sequence>MTDQKNRIVKVKVDPCQSGWKMGKIAKEKNQVTTPQVLRDRLTNTVASKRRITLPSMQHKVGEHLTFTRINMKNRNSLAPRSNRLACKGHRKLPLHRLEKRAPQTQTLITLKDIHLYGHKSTCPHIVRRLFHNSELMQLNGRMTPFDYKDDVAPPPPPVTAVFSNPAQSFATLFASGGMWSELGAQANMMYSQAGYDPIAAERKRIEDEQRRILEEQAKMREYQEHLVRELQKQREEQEKQLMEQKLALIKHQEEIERRERELKESAEETKARLEMERLALAEKARQIEEERIAKIEEEVRKAEEKRAQELERKRQEEELERQRKAEKEELVRKQQEAERERRAKEAAEEAARTARAAAEAAAEKLRQQQAELQKKRV</sequence>
<dbReference type="AlphaFoldDB" id="A0A0N4YZ98"/>
<proteinExistence type="predicted"/>
<dbReference type="EMBL" id="UYSL01028382">
    <property type="protein sequence ID" value="VDL87495.1"/>
    <property type="molecule type" value="Genomic_DNA"/>
</dbReference>
<evidence type="ECO:0000313" key="3">
    <source>
        <dbReference type="Proteomes" id="UP000271162"/>
    </source>
</evidence>
<accession>A0A0N4YZ98</accession>
<feature type="compositionally biased region" description="Basic and acidic residues" evidence="1">
    <location>
        <begin position="362"/>
        <end position="378"/>
    </location>
</feature>
<feature type="region of interest" description="Disordered" evidence="1">
    <location>
        <begin position="304"/>
        <end position="378"/>
    </location>
</feature>
<gene>
    <name evidence="2" type="ORF">NBR_LOCUS22571</name>
</gene>
<reference evidence="2 3" key="2">
    <citation type="submission" date="2018-11" db="EMBL/GenBank/DDBJ databases">
        <authorList>
            <consortium name="Pathogen Informatics"/>
        </authorList>
    </citation>
    <scope>NUCLEOTIDE SEQUENCE [LARGE SCALE GENOMIC DNA]</scope>
</reference>
<reference evidence="4" key="1">
    <citation type="submission" date="2017-02" db="UniProtKB">
        <authorList>
            <consortium name="WormBaseParasite"/>
        </authorList>
    </citation>
    <scope>IDENTIFICATION</scope>
</reference>
<organism evidence="4">
    <name type="scientific">Nippostrongylus brasiliensis</name>
    <name type="common">Rat hookworm</name>
    <dbReference type="NCBI Taxonomy" id="27835"/>
    <lineage>
        <taxon>Eukaryota</taxon>
        <taxon>Metazoa</taxon>
        <taxon>Ecdysozoa</taxon>
        <taxon>Nematoda</taxon>
        <taxon>Chromadorea</taxon>
        <taxon>Rhabditida</taxon>
        <taxon>Rhabditina</taxon>
        <taxon>Rhabditomorpha</taxon>
        <taxon>Strongyloidea</taxon>
        <taxon>Heligmosomidae</taxon>
        <taxon>Nippostrongylus</taxon>
    </lineage>
</organism>